<evidence type="ECO:0000313" key="2">
    <source>
        <dbReference type="Proteomes" id="UP001066276"/>
    </source>
</evidence>
<dbReference type="Gene3D" id="3.40.800.20">
    <property type="entry name" value="Histone deacetylase domain"/>
    <property type="match status" value="1"/>
</dbReference>
<name>A0AAV7SJD5_PLEWA</name>
<dbReference type="InterPro" id="IPR023696">
    <property type="entry name" value="Ureohydrolase_dom_sf"/>
</dbReference>
<dbReference type="InterPro" id="IPR003084">
    <property type="entry name" value="HDAC_I/II"/>
</dbReference>
<dbReference type="EMBL" id="JANPWB010000008">
    <property type="protein sequence ID" value="KAJ1164181.1"/>
    <property type="molecule type" value="Genomic_DNA"/>
</dbReference>
<comment type="caution">
    <text evidence="1">The sequence shown here is derived from an EMBL/GenBank/DDBJ whole genome shotgun (WGS) entry which is preliminary data.</text>
</comment>
<evidence type="ECO:0000313" key="1">
    <source>
        <dbReference type="EMBL" id="KAJ1164181.1"/>
    </source>
</evidence>
<dbReference type="PRINTS" id="PR01271">
    <property type="entry name" value="HISDACETLASE"/>
</dbReference>
<dbReference type="SUPFAM" id="SSF52768">
    <property type="entry name" value="Arginase/deacetylase"/>
    <property type="match status" value="1"/>
</dbReference>
<sequence length="74" mass="8755">MTDPYGSQPLAQLWTLQEMEIYRPNKSNAEEMTKYHSDGYIKFLRSIRPDNMSQYSKQMRRFNVGEDCPVFDGL</sequence>
<reference evidence="1" key="1">
    <citation type="journal article" date="2022" name="bioRxiv">
        <title>Sequencing and chromosome-scale assembly of the giantPleurodeles waltlgenome.</title>
        <authorList>
            <person name="Brown T."/>
            <person name="Elewa A."/>
            <person name="Iarovenko S."/>
            <person name="Subramanian E."/>
            <person name="Araus A.J."/>
            <person name="Petzold A."/>
            <person name="Susuki M."/>
            <person name="Suzuki K.-i.T."/>
            <person name="Hayashi T."/>
            <person name="Toyoda A."/>
            <person name="Oliveira C."/>
            <person name="Osipova E."/>
            <person name="Leigh N.D."/>
            <person name="Simon A."/>
            <person name="Yun M.H."/>
        </authorList>
    </citation>
    <scope>NUCLEOTIDE SEQUENCE</scope>
    <source>
        <strain evidence="1">20211129_DDA</strain>
        <tissue evidence="1">Liver</tissue>
    </source>
</reference>
<protein>
    <submittedName>
        <fullName evidence="1">Uncharacterized protein</fullName>
    </submittedName>
</protein>
<dbReference type="GO" id="GO:0004407">
    <property type="term" value="F:histone deacetylase activity"/>
    <property type="evidence" value="ECO:0007669"/>
    <property type="project" value="InterPro"/>
</dbReference>
<accession>A0AAV7SJD5</accession>
<proteinExistence type="predicted"/>
<organism evidence="1 2">
    <name type="scientific">Pleurodeles waltl</name>
    <name type="common">Iberian ribbed newt</name>
    <dbReference type="NCBI Taxonomy" id="8319"/>
    <lineage>
        <taxon>Eukaryota</taxon>
        <taxon>Metazoa</taxon>
        <taxon>Chordata</taxon>
        <taxon>Craniata</taxon>
        <taxon>Vertebrata</taxon>
        <taxon>Euteleostomi</taxon>
        <taxon>Amphibia</taxon>
        <taxon>Batrachia</taxon>
        <taxon>Caudata</taxon>
        <taxon>Salamandroidea</taxon>
        <taxon>Salamandridae</taxon>
        <taxon>Pleurodelinae</taxon>
        <taxon>Pleurodeles</taxon>
    </lineage>
</organism>
<dbReference type="AlphaFoldDB" id="A0AAV7SJD5"/>
<keyword evidence="2" id="KW-1185">Reference proteome</keyword>
<dbReference type="Proteomes" id="UP001066276">
    <property type="component" value="Chromosome 4_2"/>
</dbReference>
<dbReference type="InterPro" id="IPR037138">
    <property type="entry name" value="His_deacetylse_dom_sf"/>
</dbReference>
<gene>
    <name evidence="1" type="ORF">NDU88_004626</name>
</gene>